<evidence type="ECO:0000313" key="2">
    <source>
        <dbReference type="Proteomes" id="UP001476807"/>
    </source>
</evidence>
<protein>
    <recommendedName>
        <fullName evidence="3">CopG family transcriptional regulator</fullName>
    </recommendedName>
</protein>
<comment type="caution">
    <text evidence="1">The sequence shown here is derived from an EMBL/GenBank/DDBJ whole genome shotgun (WGS) entry which is preliminary data.</text>
</comment>
<evidence type="ECO:0000313" key="1">
    <source>
        <dbReference type="EMBL" id="MER2999186.1"/>
    </source>
</evidence>
<gene>
    <name evidence="1" type="ORF">ABS362_16665</name>
</gene>
<keyword evidence="2" id="KW-1185">Reference proteome</keyword>
<accession>A0ABV1RXQ2</accession>
<name>A0ABV1RXQ2_9BACT</name>
<reference evidence="1 2" key="1">
    <citation type="submission" date="2024-06" db="EMBL/GenBank/DDBJ databases">
        <title>Pontibacter populi HYL7-15.</title>
        <authorList>
            <person name="Kim M.K."/>
        </authorList>
    </citation>
    <scope>NUCLEOTIDE SEQUENCE [LARGE SCALE GENOMIC DNA]</scope>
    <source>
        <strain evidence="1 2">HYL7-15</strain>
    </source>
</reference>
<organism evidence="1 2">
    <name type="scientific">Pontibacter populi</name>
    <dbReference type="NCBI Taxonomy" id="890055"/>
    <lineage>
        <taxon>Bacteria</taxon>
        <taxon>Pseudomonadati</taxon>
        <taxon>Bacteroidota</taxon>
        <taxon>Cytophagia</taxon>
        <taxon>Cytophagales</taxon>
        <taxon>Hymenobacteraceae</taxon>
        <taxon>Pontibacter</taxon>
    </lineage>
</organism>
<dbReference type="RefSeq" id="WP_350413829.1">
    <property type="nucleotide sequence ID" value="NZ_JBEOKT010000019.1"/>
</dbReference>
<proteinExistence type="predicted"/>
<dbReference type="Proteomes" id="UP001476807">
    <property type="component" value="Unassembled WGS sequence"/>
</dbReference>
<dbReference type="EMBL" id="JBEOKT010000019">
    <property type="protein sequence ID" value="MER2999186.1"/>
    <property type="molecule type" value="Genomic_DNA"/>
</dbReference>
<evidence type="ECO:0008006" key="3">
    <source>
        <dbReference type="Google" id="ProtNLM"/>
    </source>
</evidence>
<sequence>MKKKKDPTEPIACRVSPEQREQLLQEADELGLSLAEYVAMLVIMAMYGDTDLEKLRDQVNSATAEQLKLLQEQLAQEQGSVWKQEPYASMLHQVLRNDEILATLYEQHFETPFPATALKQAGFDFNFLLQGVNKEQRTFYFSGRFGWAFADSESERVILKRNT</sequence>